<evidence type="ECO:0000313" key="4">
    <source>
        <dbReference type="EMBL" id="QLG71291.1"/>
    </source>
</evidence>
<feature type="compositionally biased region" description="Basic residues" evidence="3">
    <location>
        <begin position="38"/>
        <end position="49"/>
    </location>
</feature>
<evidence type="ECO:0000313" key="5">
    <source>
        <dbReference type="Proteomes" id="UP000509704"/>
    </source>
</evidence>
<feature type="region of interest" description="Disordered" evidence="3">
    <location>
        <begin position="30"/>
        <end position="54"/>
    </location>
</feature>
<protein>
    <submittedName>
        <fullName evidence="4">Uncharacterized protein</fullName>
    </submittedName>
</protein>
<accession>A0A7H9AYA9</accession>
<keyword evidence="5" id="KW-1185">Reference proteome</keyword>
<gene>
    <name evidence="4" type="ORF">HG535_0B03300</name>
</gene>
<proteinExistence type="predicted"/>
<dbReference type="OrthoDB" id="128867at2759"/>
<dbReference type="PANTHER" id="PTHR44472:SF1">
    <property type="entry name" value="DDB1 AND CUL4 ASSOCIATED FACTOR 4"/>
    <property type="match status" value="1"/>
</dbReference>
<keyword evidence="1" id="KW-0853">WD repeat</keyword>
<dbReference type="AlphaFoldDB" id="A0A7H9AYA9"/>
<sequence length="522" mass="59748">MPPEIPGFYFDSERGRYFKVASARERPTETYYHEQEIKKRKHNERKKAHGKDLSQRRRETYDKYLFQLADPFEMAFCDRNPMEFLAGMTIEENLLKNTDMYNSNVDSSFGLQPENHEITKSLICGDCSSDSASIVFSTSKKIVRFRKSTSATNAGASTDEVLLNLNDFDNKLENTDDIRYDTIRLEGSKFSPKGLYFHAQRRDTNTHVFALLFENPVHNKIKFLNFKKREYVHDSVCLGLGFTVAVGAGLKSFEWVGNNVKISEFNSKLTPDNKSDILTLSLGKEHDIPNRLYAGYRDGSIVVLPIGRDCKFQYDHLSYYRLKKIRMILSIKCTDIPGLIFASAVLEGCQSILMLDMMSPSRECDIVVLKTSFLNLTKEQEFFDVTPDGHFVLYGSSSAREGKGSFELFSSHFKDNLIFEKQQRKGSFQLIYFPIKSSEKEKIAGLDLANKKIRCTSFGNARSTGKISNLTDFCDKEEQFAEQFTETHYKGSTHRLVLILEDTTQPSEFYLPPMTLVSADIM</sequence>
<evidence type="ECO:0000256" key="1">
    <source>
        <dbReference type="ARBA" id="ARBA00022574"/>
    </source>
</evidence>
<name>A0A7H9AYA9_ZYGMR</name>
<evidence type="ECO:0000256" key="2">
    <source>
        <dbReference type="ARBA" id="ARBA00022737"/>
    </source>
</evidence>
<dbReference type="RefSeq" id="XP_037143019.1">
    <property type="nucleotide sequence ID" value="XM_037287124.1"/>
</dbReference>
<dbReference type="KEGG" id="zmk:HG535_0B03300"/>
<reference evidence="4 5" key="1">
    <citation type="submission" date="2020-07" db="EMBL/GenBank/DDBJ databases">
        <title>The yeast mating-type switching endonuclease HO is a domesticated member of an unorthodox homing genetic element family.</title>
        <authorList>
            <person name="Coughlan A.Y."/>
            <person name="Lombardi L."/>
            <person name="Braun-Galleani S."/>
            <person name="Martos A.R."/>
            <person name="Galeote V."/>
            <person name="Bigey F."/>
            <person name="Dequin S."/>
            <person name="Byrne K.P."/>
            <person name="Wolfe K.H."/>
        </authorList>
    </citation>
    <scope>NUCLEOTIDE SEQUENCE [LARGE SCALE GENOMIC DNA]</scope>
    <source>
        <strain evidence="4 5">NRRL Y-6702</strain>
    </source>
</reference>
<dbReference type="PANTHER" id="PTHR44472">
    <property type="entry name" value="DDB1- AND CUL4-ASSOCIATED FACTOR 4-RELATED"/>
    <property type="match status" value="1"/>
</dbReference>
<keyword evidence="2" id="KW-0677">Repeat</keyword>
<dbReference type="GO" id="GO:0080008">
    <property type="term" value="C:Cul4-RING E3 ubiquitin ligase complex"/>
    <property type="evidence" value="ECO:0007669"/>
    <property type="project" value="TreeGrafter"/>
</dbReference>
<dbReference type="Proteomes" id="UP000509704">
    <property type="component" value="Chromosome 2"/>
</dbReference>
<evidence type="ECO:0000256" key="3">
    <source>
        <dbReference type="SAM" id="MobiDB-lite"/>
    </source>
</evidence>
<organism evidence="4 5">
    <name type="scientific">Zygotorulaspora mrakii</name>
    <name type="common">Zygosaccharomyces mrakii</name>
    <dbReference type="NCBI Taxonomy" id="42260"/>
    <lineage>
        <taxon>Eukaryota</taxon>
        <taxon>Fungi</taxon>
        <taxon>Dikarya</taxon>
        <taxon>Ascomycota</taxon>
        <taxon>Saccharomycotina</taxon>
        <taxon>Saccharomycetes</taxon>
        <taxon>Saccharomycetales</taxon>
        <taxon>Saccharomycetaceae</taxon>
        <taxon>Zygotorulaspora</taxon>
    </lineage>
</organism>
<dbReference type="GeneID" id="59234952"/>
<dbReference type="InterPro" id="IPR052254">
    <property type="entry name" value="CUL4-DDB1_E3_ligase_receptor"/>
</dbReference>
<dbReference type="EMBL" id="CP058605">
    <property type="protein sequence ID" value="QLG71291.1"/>
    <property type="molecule type" value="Genomic_DNA"/>
</dbReference>